<dbReference type="Gene3D" id="1.10.357.10">
    <property type="entry name" value="Tetracycline Repressor, domain 2"/>
    <property type="match status" value="1"/>
</dbReference>
<dbReference type="Proteomes" id="UP001232973">
    <property type="component" value="Unassembled WGS sequence"/>
</dbReference>
<dbReference type="InterPro" id="IPR036271">
    <property type="entry name" value="Tet_transcr_reg_TetR-rel_C_sf"/>
</dbReference>
<dbReference type="InterPro" id="IPR050109">
    <property type="entry name" value="HTH-type_TetR-like_transc_reg"/>
</dbReference>
<gene>
    <name evidence="6" type="ORF">J2S03_001317</name>
</gene>
<comment type="caution">
    <text evidence="6">The sequence shown here is derived from an EMBL/GenBank/DDBJ whole genome shotgun (WGS) entry which is preliminary data.</text>
</comment>
<dbReference type="EMBL" id="JAUSTP010000008">
    <property type="protein sequence ID" value="MDQ0189485.1"/>
    <property type="molecule type" value="Genomic_DNA"/>
</dbReference>
<reference evidence="6 7" key="1">
    <citation type="submission" date="2023-07" db="EMBL/GenBank/DDBJ databases">
        <title>Genomic Encyclopedia of Type Strains, Phase IV (KMG-IV): sequencing the most valuable type-strain genomes for metagenomic binning, comparative biology and taxonomic classification.</title>
        <authorList>
            <person name="Goeker M."/>
        </authorList>
    </citation>
    <scope>NUCLEOTIDE SEQUENCE [LARGE SCALE GENOMIC DNA]</scope>
    <source>
        <strain evidence="6 7">DSM 4006</strain>
    </source>
</reference>
<dbReference type="Pfam" id="PF00440">
    <property type="entry name" value="TetR_N"/>
    <property type="match status" value="1"/>
</dbReference>
<evidence type="ECO:0000256" key="3">
    <source>
        <dbReference type="ARBA" id="ARBA00023163"/>
    </source>
</evidence>
<name>A0ABT9XH95_9BACL</name>
<dbReference type="PANTHER" id="PTHR30055:SF234">
    <property type="entry name" value="HTH-TYPE TRANSCRIPTIONAL REGULATOR BETI"/>
    <property type="match status" value="1"/>
</dbReference>
<dbReference type="RefSeq" id="WP_274456291.1">
    <property type="nucleotide sequence ID" value="NZ_CP067097.1"/>
</dbReference>
<dbReference type="PROSITE" id="PS50977">
    <property type="entry name" value="HTH_TETR_2"/>
    <property type="match status" value="1"/>
</dbReference>
<accession>A0ABT9XH95</accession>
<dbReference type="SUPFAM" id="SSF48498">
    <property type="entry name" value="Tetracyclin repressor-like, C-terminal domain"/>
    <property type="match status" value="1"/>
</dbReference>
<dbReference type="SUPFAM" id="SSF46689">
    <property type="entry name" value="Homeodomain-like"/>
    <property type="match status" value="1"/>
</dbReference>
<feature type="DNA-binding region" description="H-T-H motif" evidence="4">
    <location>
        <begin position="28"/>
        <end position="47"/>
    </location>
</feature>
<protein>
    <submittedName>
        <fullName evidence="6">AcrR family transcriptional regulator</fullName>
    </submittedName>
</protein>
<dbReference type="Pfam" id="PF17932">
    <property type="entry name" value="TetR_C_24"/>
    <property type="match status" value="1"/>
</dbReference>
<evidence type="ECO:0000313" key="7">
    <source>
        <dbReference type="Proteomes" id="UP001232973"/>
    </source>
</evidence>
<keyword evidence="1" id="KW-0805">Transcription regulation</keyword>
<keyword evidence="3" id="KW-0804">Transcription</keyword>
<dbReference type="PANTHER" id="PTHR30055">
    <property type="entry name" value="HTH-TYPE TRANSCRIPTIONAL REGULATOR RUTR"/>
    <property type="match status" value="1"/>
</dbReference>
<evidence type="ECO:0000259" key="5">
    <source>
        <dbReference type="PROSITE" id="PS50977"/>
    </source>
</evidence>
<dbReference type="InterPro" id="IPR009057">
    <property type="entry name" value="Homeodomain-like_sf"/>
</dbReference>
<evidence type="ECO:0000256" key="2">
    <source>
        <dbReference type="ARBA" id="ARBA00023125"/>
    </source>
</evidence>
<organism evidence="6 7">
    <name type="scientific">Alicyclobacillus cycloheptanicus</name>
    <dbReference type="NCBI Taxonomy" id="1457"/>
    <lineage>
        <taxon>Bacteria</taxon>
        <taxon>Bacillati</taxon>
        <taxon>Bacillota</taxon>
        <taxon>Bacilli</taxon>
        <taxon>Bacillales</taxon>
        <taxon>Alicyclobacillaceae</taxon>
        <taxon>Alicyclobacillus</taxon>
    </lineage>
</organism>
<dbReference type="Gene3D" id="1.10.10.60">
    <property type="entry name" value="Homeodomain-like"/>
    <property type="match status" value="1"/>
</dbReference>
<dbReference type="InterPro" id="IPR001647">
    <property type="entry name" value="HTH_TetR"/>
</dbReference>
<evidence type="ECO:0000256" key="1">
    <source>
        <dbReference type="ARBA" id="ARBA00023015"/>
    </source>
</evidence>
<evidence type="ECO:0000313" key="6">
    <source>
        <dbReference type="EMBL" id="MDQ0189485.1"/>
    </source>
</evidence>
<keyword evidence="7" id="KW-1185">Reference proteome</keyword>
<evidence type="ECO:0000256" key="4">
    <source>
        <dbReference type="PROSITE-ProRule" id="PRU00335"/>
    </source>
</evidence>
<proteinExistence type="predicted"/>
<keyword evidence="2 4" id="KW-0238">DNA-binding</keyword>
<dbReference type="PRINTS" id="PR00455">
    <property type="entry name" value="HTHTETR"/>
</dbReference>
<feature type="domain" description="HTH tetR-type" evidence="5">
    <location>
        <begin position="5"/>
        <end position="65"/>
    </location>
</feature>
<sequence>MASRADRRKEILDAARKLFSQRGYHGVSLSDIADEAGLSVGLIYYVFPKKEDILVGVIKDASILSRRVFEQLADIDDPVERLDTVIREFYIGCDKHPRMLMILYKDLSSLNREAREEILSIERETTERIVAMIEDGQRKGVFKSGISAQLAAFNLIGVGHLWALKRGWLLGHTALDEFLEAQRQFLHAMLLA</sequence>
<dbReference type="InterPro" id="IPR041490">
    <property type="entry name" value="KstR2_TetR_C"/>
</dbReference>